<evidence type="ECO:0000313" key="3">
    <source>
        <dbReference type="EMBL" id="WFL77780.1"/>
    </source>
</evidence>
<proteinExistence type="predicted"/>
<keyword evidence="2" id="KW-0732">Signal</keyword>
<protein>
    <submittedName>
        <fullName evidence="3">Uncharacterized protein</fullName>
    </submittedName>
</protein>
<feature type="compositionally biased region" description="Low complexity" evidence="1">
    <location>
        <begin position="37"/>
        <end position="54"/>
    </location>
</feature>
<dbReference type="Proteomes" id="UP001215827">
    <property type="component" value="Chromosome"/>
</dbReference>
<feature type="chain" id="PRO_5045426616" evidence="2">
    <location>
        <begin position="21"/>
        <end position="134"/>
    </location>
</feature>
<accession>A0ABY8FUK6</accession>
<reference evidence="3 4" key="1">
    <citation type="submission" date="2023-03" db="EMBL/GenBank/DDBJ databases">
        <title>Altererythrobacter sp. CAU 1644 isolated from sand.</title>
        <authorList>
            <person name="Kim W."/>
        </authorList>
    </citation>
    <scope>NUCLEOTIDE SEQUENCE [LARGE SCALE GENOMIC DNA]</scope>
    <source>
        <strain evidence="3 4">CAU 1644</strain>
    </source>
</reference>
<organism evidence="3 4">
    <name type="scientific">Altererythrobacter arenosus</name>
    <dbReference type="NCBI Taxonomy" id="3032592"/>
    <lineage>
        <taxon>Bacteria</taxon>
        <taxon>Pseudomonadati</taxon>
        <taxon>Pseudomonadota</taxon>
        <taxon>Alphaproteobacteria</taxon>
        <taxon>Sphingomonadales</taxon>
        <taxon>Erythrobacteraceae</taxon>
        <taxon>Altererythrobacter</taxon>
    </lineage>
</organism>
<dbReference type="PROSITE" id="PS51257">
    <property type="entry name" value="PROKAR_LIPOPROTEIN"/>
    <property type="match status" value="1"/>
</dbReference>
<feature type="signal peptide" evidence="2">
    <location>
        <begin position="1"/>
        <end position="20"/>
    </location>
</feature>
<sequence>MNSKLIAAGAASALFASFLAGCGSNETPAPDSERVQAPATDGSATGASGKAGAPHAVETNPVGDPDAPDIAGTNCIEELASTANQPKARISIQRVEVDETGPTHFLMIEGAEAPWSCKTLPNGSVTELMYTQEG</sequence>
<dbReference type="RefSeq" id="WP_278016472.1">
    <property type="nucleotide sequence ID" value="NZ_CP121106.1"/>
</dbReference>
<keyword evidence="4" id="KW-1185">Reference proteome</keyword>
<dbReference type="EMBL" id="CP121106">
    <property type="protein sequence ID" value="WFL77780.1"/>
    <property type="molecule type" value="Genomic_DNA"/>
</dbReference>
<evidence type="ECO:0000256" key="1">
    <source>
        <dbReference type="SAM" id="MobiDB-lite"/>
    </source>
</evidence>
<feature type="region of interest" description="Disordered" evidence="1">
    <location>
        <begin position="25"/>
        <end position="71"/>
    </location>
</feature>
<name>A0ABY8FUK6_9SPHN</name>
<evidence type="ECO:0000313" key="4">
    <source>
        <dbReference type="Proteomes" id="UP001215827"/>
    </source>
</evidence>
<evidence type="ECO:0000256" key="2">
    <source>
        <dbReference type="SAM" id="SignalP"/>
    </source>
</evidence>
<gene>
    <name evidence="3" type="ORF">P7228_01545</name>
</gene>